<dbReference type="Pfam" id="PF01507">
    <property type="entry name" value="PAPS_reduct"/>
    <property type="match status" value="1"/>
</dbReference>
<sequence>MNLFVSVSGGLDSTALAILMAENKKAKFIFADTGDEFPQVHNHLDNMERVLNISITRVQNKKYSLKEYEIARKFFPSPRARYCTRIFKIKPIEEYMEIFAPFQLAIGLRYDETGRTGNISDYAIYPLQDKKMVRDDVYELCNDYGLVPEYPWYMSRGGCYSCFFKSRAELLALAKHEPKLFNDLIYREETIQKSRGDNYLMFDRFKKNPLRRVKEMVDSKIANFEQIPMTYNTGQCGIFCRK</sequence>
<dbReference type="SUPFAM" id="SSF52402">
    <property type="entry name" value="Adenine nucleotide alpha hydrolases-like"/>
    <property type="match status" value="1"/>
</dbReference>
<dbReference type="PANTHER" id="PTHR43196">
    <property type="entry name" value="SULFATE ADENYLYLTRANSFERASE SUBUNIT 2"/>
    <property type="match status" value="1"/>
</dbReference>
<dbReference type="InterPro" id="IPR002500">
    <property type="entry name" value="PAPS_reduct_dom"/>
</dbReference>
<accession>A0A0F9IPZ6</accession>
<proteinExistence type="predicted"/>
<feature type="domain" description="Phosphoadenosine phosphosulphate reductase" evidence="1">
    <location>
        <begin position="3"/>
        <end position="115"/>
    </location>
</feature>
<dbReference type="PANTHER" id="PTHR43196:SF2">
    <property type="entry name" value="PHOSPHOADENOSINE PHOSPHOSULFATE REDUCTASE"/>
    <property type="match status" value="1"/>
</dbReference>
<protein>
    <recommendedName>
        <fullName evidence="1">Phosphoadenosine phosphosulphate reductase domain-containing protein</fullName>
    </recommendedName>
</protein>
<evidence type="ECO:0000313" key="2">
    <source>
        <dbReference type="EMBL" id="KKM56275.1"/>
    </source>
</evidence>
<name>A0A0F9IPZ6_9ZZZZ</name>
<dbReference type="AlphaFoldDB" id="A0A0F9IPZ6"/>
<dbReference type="EMBL" id="LAZR01011871">
    <property type="protein sequence ID" value="KKM56275.1"/>
    <property type="molecule type" value="Genomic_DNA"/>
</dbReference>
<gene>
    <name evidence="2" type="ORF">LCGC14_1551780</name>
</gene>
<organism evidence="2">
    <name type="scientific">marine sediment metagenome</name>
    <dbReference type="NCBI Taxonomy" id="412755"/>
    <lineage>
        <taxon>unclassified sequences</taxon>
        <taxon>metagenomes</taxon>
        <taxon>ecological metagenomes</taxon>
    </lineage>
</organism>
<reference evidence="2" key="1">
    <citation type="journal article" date="2015" name="Nature">
        <title>Complex archaea that bridge the gap between prokaryotes and eukaryotes.</title>
        <authorList>
            <person name="Spang A."/>
            <person name="Saw J.H."/>
            <person name="Jorgensen S.L."/>
            <person name="Zaremba-Niedzwiedzka K."/>
            <person name="Martijn J."/>
            <person name="Lind A.E."/>
            <person name="van Eijk R."/>
            <person name="Schleper C."/>
            <person name="Guy L."/>
            <person name="Ettema T.J."/>
        </authorList>
    </citation>
    <scope>NUCLEOTIDE SEQUENCE</scope>
</reference>
<dbReference type="Gene3D" id="3.40.50.620">
    <property type="entry name" value="HUPs"/>
    <property type="match status" value="1"/>
</dbReference>
<comment type="caution">
    <text evidence="2">The sequence shown here is derived from an EMBL/GenBank/DDBJ whole genome shotgun (WGS) entry which is preliminary data.</text>
</comment>
<dbReference type="GO" id="GO:0003824">
    <property type="term" value="F:catalytic activity"/>
    <property type="evidence" value="ECO:0007669"/>
    <property type="project" value="InterPro"/>
</dbReference>
<evidence type="ECO:0000259" key="1">
    <source>
        <dbReference type="Pfam" id="PF01507"/>
    </source>
</evidence>
<dbReference type="InterPro" id="IPR014729">
    <property type="entry name" value="Rossmann-like_a/b/a_fold"/>
</dbReference>
<dbReference type="InterPro" id="IPR050128">
    <property type="entry name" value="Sulfate_adenylyltrnsfr_sub2"/>
</dbReference>